<dbReference type="SMART" id="SM00470">
    <property type="entry name" value="ParB"/>
    <property type="match status" value="1"/>
</dbReference>
<dbReference type="AlphaFoldDB" id="A0A6L4WN47"/>
<name>A0A6L4WN47_9BACT</name>
<dbReference type="RefSeq" id="WP_152192170.1">
    <property type="nucleotide sequence ID" value="NZ_WFKI01000069.1"/>
</dbReference>
<organism evidence="2 5">
    <name type="scientific">Poseidonibacter ostreae</name>
    <dbReference type="NCBI Taxonomy" id="2654171"/>
    <lineage>
        <taxon>Bacteria</taxon>
        <taxon>Pseudomonadati</taxon>
        <taxon>Campylobacterota</taxon>
        <taxon>Epsilonproteobacteria</taxon>
        <taxon>Campylobacterales</taxon>
        <taxon>Arcobacteraceae</taxon>
        <taxon>Poseidonibacter</taxon>
    </lineage>
</organism>
<dbReference type="Gene3D" id="3.90.1530.30">
    <property type="match status" value="1"/>
</dbReference>
<dbReference type="InterPro" id="IPR003115">
    <property type="entry name" value="ParB_N"/>
</dbReference>
<dbReference type="PANTHER" id="PTHR33375">
    <property type="entry name" value="CHROMOSOME-PARTITIONING PROTEIN PARB-RELATED"/>
    <property type="match status" value="1"/>
</dbReference>
<dbReference type="GO" id="GO:0005694">
    <property type="term" value="C:chromosome"/>
    <property type="evidence" value="ECO:0007669"/>
    <property type="project" value="TreeGrafter"/>
</dbReference>
<keyword evidence="4" id="KW-1185">Reference proteome</keyword>
<dbReference type="EMBL" id="WFKJ01000069">
    <property type="protein sequence ID" value="KAB7887008.1"/>
    <property type="molecule type" value="Genomic_DNA"/>
</dbReference>
<reference evidence="4 5" key="1">
    <citation type="submission" date="2019-10" db="EMBL/GenBank/DDBJ databases">
        <title>Poseidonibacter ostreae sp. nov., isolated from the gut of the Ostrea denselamellosa.</title>
        <authorList>
            <person name="Choi A."/>
        </authorList>
    </citation>
    <scope>NUCLEOTIDE SEQUENCE [LARGE SCALE GENOMIC DNA]</scope>
    <source>
        <strain evidence="2 5">SJOD-M-33</strain>
        <strain evidence="3 4">SJOD-M-5</strain>
    </source>
</reference>
<dbReference type="GO" id="GO:0007059">
    <property type="term" value="P:chromosome segregation"/>
    <property type="evidence" value="ECO:0007669"/>
    <property type="project" value="TreeGrafter"/>
</dbReference>
<evidence type="ECO:0000313" key="3">
    <source>
        <dbReference type="EMBL" id="KAB7887008.1"/>
    </source>
</evidence>
<evidence type="ECO:0000313" key="2">
    <source>
        <dbReference type="EMBL" id="KAB7884640.1"/>
    </source>
</evidence>
<dbReference type="Proteomes" id="UP000472839">
    <property type="component" value="Unassembled WGS sequence"/>
</dbReference>
<dbReference type="PANTHER" id="PTHR33375:SF1">
    <property type="entry name" value="CHROMOSOME-PARTITIONING PROTEIN PARB-RELATED"/>
    <property type="match status" value="1"/>
</dbReference>
<accession>A0A6L4WN47</accession>
<comment type="caution">
    <text evidence="2">The sequence shown here is derived from an EMBL/GenBank/DDBJ whole genome shotgun (WGS) entry which is preliminary data.</text>
</comment>
<sequence length="339" mass="38793">MAKKKPQRTTTIDNTIEQLKNEQESILKNSTEITLVQISRIKELTLENDILMHNRISYSKTKLLELAENISNLAKENTGILGTGLLNPVMLRNKNGVLERIHGENRIKAIKLNDITTVPAIILENVSDELARFMRSSENLNREDLNVYDETLSILEHIQLACGFESIEKVKVFINKIKNFQAGKTTLNDIEKNLLTQVSKVFEKIGRFDIITFVDRLSVLKLNPLIKQALVDDLISYTQAKVIKSKLTTDDEIIKILEMLKHKKVSANDLRKILDKLKSSSSTKDIDSSTVLFNSVNKKVKSITKQKYLTLKNDDKLFVDQKLKEIEKIYSQIENKLKK</sequence>
<dbReference type="SUPFAM" id="SSF109709">
    <property type="entry name" value="KorB DNA-binding domain-like"/>
    <property type="match status" value="1"/>
</dbReference>
<proteinExistence type="predicted"/>
<dbReference type="Proteomes" id="UP000461010">
    <property type="component" value="Unassembled WGS sequence"/>
</dbReference>
<dbReference type="InterPro" id="IPR036086">
    <property type="entry name" value="ParB/Sulfiredoxin_sf"/>
</dbReference>
<dbReference type="EMBL" id="WFKK01000077">
    <property type="protein sequence ID" value="KAB7884640.1"/>
    <property type="molecule type" value="Genomic_DNA"/>
</dbReference>
<dbReference type="Gene3D" id="1.10.10.2830">
    <property type="match status" value="1"/>
</dbReference>
<evidence type="ECO:0000313" key="4">
    <source>
        <dbReference type="Proteomes" id="UP000461010"/>
    </source>
</evidence>
<evidence type="ECO:0000259" key="1">
    <source>
        <dbReference type="SMART" id="SM00470"/>
    </source>
</evidence>
<dbReference type="InterPro" id="IPR050336">
    <property type="entry name" value="Chromosome_partition/occlusion"/>
</dbReference>
<gene>
    <name evidence="3" type="ORF">GBG18_14305</name>
    <name evidence="2" type="ORF">GBG19_15475</name>
</gene>
<protein>
    <recommendedName>
        <fullName evidence="1">ParB-like N-terminal domain-containing protein</fullName>
    </recommendedName>
</protein>
<dbReference type="SUPFAM" id="SSF110849">
    <property type="entry name" value="ParB/Sulfiredoxin"/>
    <property type="match status" value="1"/>
</dbReference>
<evidence type="ECO:0000313" key="5">
    <source>
        <dbReference type="Proteomes" id="UP000472839"/>
    </source>
</evidence>
<feature type="domain" description="ParB-like N-terminal" evidence="1">
    <location>
        <begin position="42"/>
        <end position="140"/>
    </location>
</feature>
<dbReference type="Pfam" id="PF02195">
    <property type="entry name" value="ParB_N"/>
    <property type="match status" value="1"/>
</dbReference>